<accession>A0A1I4P6S2</accession>
<dbReference type="Proteomes" id="UP000199048">
    <property type="component" value="Unassembled WGS sequence"/>
</dbReference>
<dbReference type="AlphaFoldDB" id="A0A1I4P6S2"/>
<keyword evidence="3" id="KW-1185">Reference proteome</keyword>
<gene>
    <name evidence="2" type="ORF">SAMN05192568_102370</name>
</gene>
<protein>
    <submittedName>
        <fullName evidence="2">Uncharacterized protein</fullName>
    </submittedName>
</protein>
<evidence type="ECO:0000313" key="3">
    <source>
        <dbReference type="Proteomes" id="UP000199048"/>
    </source>
</evidence>
<sequence length="70" mass="7977">MRGHMVGSFDEYPVHPVSTYAFLAAMRGMGPEILPAEERRQRRPGLRATQIDQSHRDESGVDTVWLPGRR</sequence>
<evidence type="ECO:0000256" key="1">
    <source>
        <dbReference type="SAM" id="MobiDB-lite"/>
    </source>
</evidence>
<feature type="region of interest" description="Disordered" evidence="1">
    <location>
        <begin position="35"/>
        <end position="70"/>
    </location>
</feature>
<reference evidence="3" key="1">
    <citation type="submission" date="2016-10" db="EMBL/GenBank/DDBJ databases">
        <authorList>
            <person name="Varghese N."/>
            <person name="Submissions S."/>
        </authorList>
    </citation>
    <scope>NUCLEOTIDE SEQUENCE [LARGE SCALE GENOMIC DNA]</scope>
    <source>
        <strain evidence="3">BL36</strain>
    </source>
</reference>
<dbReference type="STRING" id="582667.SAMN05192568_102370"/>
<dbReference type="RefSeq" id="WP_092043592.1">
    <property type="nucleotide sequence ID" value="NZ_FOTK01000023.1"/>
</dbReference>
<organism evidence="2 3">
    <name type="scientific">Methylobacterium pseudosasicola</name>
    <dbReference type="NCBI Taxonomy" id="582667"/>
    <lineage>
        <taxon>Bacteria</taxon>
        <taxon>Pseudomonadati</taxon>
        <taxon>Pseudomonadota</taxon>
        <taxon>Alphaproteobacteria</taxon>
        <taxon>Hyphomicrobiales</taxon>
        <taxon>Methylobacteriaceae</taxon>
        <taxon>Methylobacterium</taxon>
    </lineage>
</organism>
<dbReference type="EMBL" id="FOTK01000023">
    <property type="protein sequence ID" value="SFM23247.1"/>
    <property type="molecule type" value="Genomic_DNA"/>
</dbReference>
<evidence type="ECO:0000313" key="2">
    <source>
        <dbReference type="EMBL" id="SFM23247.1"/>
    </source>
</evidence>
<proteinExistence type="predicted"/>
<name>A0A1I4P6S2_9HYPH</name>